<dbReference type="GO" id="GO:0005524">
    <property type="term" value="F:ATP binding"/>
    <property type="evidence" value="ECO:0007669"/>
    <property type="project" value="UniProtKB-KW"/>
</dbReference>
<dbReference type="PROSITE" id="PS00211">
    <property type="entry name" value="ABC_TRANSPORTER_1"/>
    <property type="match status" value="1"/>
</dbReference>
<dbReference type="GO" id="GO:0046677">
    <property type="term" value="P:response to antibiotic"/>
    <property type="evidence" value="ECO:0007669"/>
    <property type="project" value="UniProtKB-KW"/>
</dbReference>
<keyword evidence="5 12" id="KW-0067">ATP-binding</keyword>
<dbReference type="SUPFAM" id="SSF52540">
    <property type="entry name" value="P-loop containing nucleoside triphosphate hydrolases"/>
    <property type="match status" value="1"/>
</dbReference>
<feature type="region of interest" description="Disordered" evidence="10">
    <location>
        <begin position="316"/>
        <end position="354"/>
    </location>
</feature>
<keyword evidence="6" id="KW-1278">Translocase</keyword>
<dbReference type="GO" id="GO:0016887">
    <property type="term" value="F:ATP hydrolysis activity"/>
    <property type="evidence" value="ECO:0007669"/>
    <property type="project" value="InterPro"/>
</dbReference>
<feature type="domain" description="ABC transporter" evidence="11">
    <location>
        <begin position="5"/>
        <end position="235"/>
    </location>
</feature>
<evidence type="ECO:0000256" key="10">
    <source>
        <dbReference type="SAM" id="MobiDB-lite"/>
    </source>
</evidence>
<keyword evidence="3" id="KW-1003">Cell membrane</keyword>
<dbReference type="GO" id="GO:0005886">
    <property type="term" value="C:plasma membrane"/>
    <property type="evidence" value="ECO:0007669"/>
    <property type="project" value="UniProtKB-SubCell"/>
</dbReference>
<dbReference type="InterPro" id="IPR017871">
    <property type="entry name" value="ABC_transporter-like_CS"/>
</dbReference>
<dbReference type="InterPro" id="IPR005894">
    <property type="entry name" value="DrrA"/>
</dbReference>
<dbReference type="RefSeq" id="WP_271632245.1">
    <property type="nucleotide sequence ID" value="NZ_CP094970.1"/>
</dbReference>
<evidence type="ECO:0000256" key="6">
    <source>
        <dbReference type="ARBA" id="ARBA00022967"/>
    </source>
</evidence>
<proteinExistence type="inferred from homology"/>
<evidence type="ECO:0000256" key="7">
    <source>
        <dbReference type="ARBA" id="ARBA00023136"/>
    </source>
</evidence>
<dbReference type="NCBIfam" id="TIGR01188">
    <property type="entry name" value="drrA"/>
    <property type="match status" value="1"/>
</dbReference>
<evidence type="ECO:0000256" key="8">
    <source>
        <dbReference type="ARBA" id="ARBA00023251"/>
    </source>
</evidence>
<dbReference type="PANTHER" id="PTHR42711:SF19">
    <property type="entry name" value="DOXORUBICIN RESISTANCE ATP-BINDING PROTEIN DRRA"/>
    <property type="match status" value="1"/>
</dbReference>
<protein>
    <submittedName>
        <fullName evidence="12">ATP-binding cassette domain-containing protein</fullName>
    </submittedName>
</protein>
<evidence type="ECO:0000256" key="1">
    <source>
        <dbReference type="ARBA" id="ARBA00004413"/>
    </source>
</evidence>
<accession>A0AA46YIZ8</accession>
<sequence length="354" mass="37522">MANAIELNGLHKRYGDQTALDGLDLAVPEGSVAGLLGANGAGKTTAVRILSTLLRPDSGTAQVCQADVVEHPQTVRASLGLTGQFAAVDEILTGAENLRMIGRLFRLSRADATQRADDLLAAFELADAADRQVKTYSGGMRRRLDLAASLIARPRVLVLDEPTTGLDPRSRLTVWDAIARLRNAGTTVLLTTQDLEEAEHLADEIAVMASGRLIAHGTADQLKSEVGGENLCVQLPDAENLQLATDALRDLGNASPVVDAEAHVVTVALDGSGIDGLADAVIELRRRDITIKDVEVRRPTLDDVFLRLTSAYVAPGDTNDDSGWHNRQHPPGDGPYESVGPAAGSGVNNSRRNA</sequence>
<dbReference type="Pfam" id="PF00005">
    <property type="entry name" value="ABC_tran"/>
    <property type="match status" value="1"/>
</dbReference>
<dbReference type="InterPro" id="IPR003439">
    <property type="entry name" value="ABC_transporter-like_ATP-bd"/>
</dbReference>
<keyword evidence="4" id="KW-0547">Nucleotide-binding</keyword>
<evidence type="ECO:0000259" key="11">
    <source>
        <dbReference type="PROSITE" id="PS50893"/>
    </source>
</evidence>
<dbReference type="GO" id="GO:1900753">
    <property type="term" value="P:doxorubicin transport"/>
    <property type="evidence" value="ECO:0007669"/>
    <property type="project" value="InterPro"/>
</dbReference>
<keyword evidence="7" id="KW-0472">Membrane</keyword>
<dbReference type="AlphaFoldDB" id="A0AA46YIZ8"/>
<dbReference type="KEGG" id="sgrg:L0C25_13820"/>
<gene>
    <name evidence="12" type="ORF">L0C25_13820</name>
</gene>
<evidence type="ECO:0000256" key="9">
    <source>
        <dbReference type="ARBA" id="ARBA00049985"/>
    </source>
</evidence>
<dbReference type="InterPro" id="IPR027417">
    <property type="entry name" value="P-loop_NTPase"/>
</dbReference>
<organism evidence="12 13">
    <name type="scientific">Solicola gregarius</name>
    <dbReference type="NCBI Taxonomy" id="2908642"/>
    <lineage>
        <taxon>Bacteria</taxon>
        <taxon>Bacillati</taxon>
        <taxon>Actinomycetota</taxon>
        <taxon>Actinomycetes</taxon>
        <taxon>Propionibacteriales</taxon>
        <taxon>Nocardioidaceae</taxon>
        <taxon>Solicola</taxon>
    </lineage>
</organism>
<keyword evidence="8" id="KW-0046">Antibiotic resistance</keyword>
<dbReference type="FunFam" id="3.40.50.300:FF:000589">
    <property type="entry name" value="ABC transporter, ATP-binding subunit"/>
    <property type="match status" value="1"/>
</dbReference>
<keyword evidence="2" id="KW-0813">Transport</keyword>
<comment type="subcellular location">
    <subcellularLocation>
        <location evidence="1">Cell membrane</location>
        <topology evidence="1">Peripheral membrane protein</topology>
        <orientation evidence="1">Cytoplasmic side</orientation>
    </subcellularLocation>
</comment>
<dbReference type="PROSITE" id="PS50893">
    <property type="entry name" value="ABC_TRANSPORTER_2"/>
    <property type="match status" value="1"/>
</dbReference>
<evidence type="ECO:0000256" key="3">
    <source>
        <dbReference type="ARBA" id="ARBA00022475"/>
    </source>
</evidence>
<dbReference type="EMBL" id="CP094970">
    <property type="protein sequence ID" value="UYM03627.1"/>
    <property type="molecule type" value="Genomic_DNA"/>
</dbReference>
<evidence type="ECO:0000313" key="12">
    <source>
        <dbReference type="EMBL" id="UYM03627.1"/>
    </source>
</evidence>
<dbReference type="InterPro" id="IPR050763">
    <property type="entry name" value="ABC_transporter_ATP-binding"/>
</dbReference>
<comment type="similarity">
    <text evidence="9">Belongs to the ABC transporter superfamily. Drug exporter-1 (DrugE1) (TC 3.A.1.105) family.</text>
</comment>
<dbReference type="GO" id="GO:0043215">
    <property type="term" value="P:daunorubicin transport"/>
    <property type="evidence" value="ECO:0007669"/>
    <property type="project" value="InterPro"/>
</dbReference>
<evidence type="ECO:0000256" key="4">
    <source>
        <dbReference type="ARBA" id="ARBA00022741"/>
    </source>
</evidence>
<dbReference type="SMART" id="SM00382">
    <property type="entry name" value="AAA"/>
    <property type="match status" value="1"/>
</dbReference>
<dbReference type="Gene3D" id="3.40.50.300">
    <property type="entry name" value="P-loop containing nucleotide triphosphate hydrolases"/>
    <property type="match status" value="1"/>
</dbReference>
<evidence type="ECO:0000256" key="5">
    <source>
        <dbReference type="ARBA" id="ARBA00022840"/>
    </source>
</evidence>
<dbReference type="InterPro" id="IPR003593">
    <property type="entry name" value="AAA+_ATPase"/>
</dbReference>
<name>A0AA46YIZ8_9ACTN</name>
<evidence type="ECO:0000256" key="2">
    <source>
        <dbReference type="ARBA" id="ARBA00022448"/>
    </source>
</evidence>
<reference evidence="12" key="1">
    <citation type="submission" date="2022-01" db="EMBL/GenBank/DDBJ databases">
        <title>Nocardioidaceae gen. sp. A5X3R13.</title>
        <authorList>
            <person name="Lopez Marin M.A."/>
            <person name="Uhlik O."/>
        </authorList>
    </citation>
    <scope>NUCLEOTIDE SEQUENCE</scope>
    <source>
        <strain evidence="12">A5X3R13</strain>
    </source>
</reference>
<keyword evidence="13" id="KW-1185">Reference proteome</keyword>
<evidence type="ECO:0000313" key="13">
    <source>
        <dbReference type="Proteomes" id="UP001164390"/>
    </source>
</evidence>
<dbReference type="PANTHER" id="PTHR42711">
    <property type="entry name" value="ABC TRANSPORTER ATP-BINDING PROTEIN"/>
    <property type="match status" value="1"/>
</dbReference>
<dbReference type="Proteomes" id="UP001164390">
    <property type="component" value="Chromosome"/>
</dbReference>